<keyword evidence="2" id="KW-0472">Membrane</keyword>
<evidence type="ECO:0000259" key="3">
    <source>
        <dbReference type="PROSITE" id="PS50006"/>
    </source>
</evidence>
<keyword evidence="2" id="KW-1133">Transmembrane helix</keyword>
<accession>A0LQT9</accession>
<keyword evidence="5" id="KW-1185">Reference proteome</keyword>
<keyword evidence="1" id="KW-0597">Phosphoprotein</keyword>
<reference evidence="4 5" key="1">
    <citation type="journal article" date="2009" name="Genome Res.">
        <title>Complete genome of the cellulolytic thermophile Acidothermus cellulolyticus 11B provides insights into its ecophysiological and evolutionary adaptations.</title>
        <authorList>
            <person name="Barabote R.D."/>
            <person name="Xie G."/>
            <person name="Leu D.H."/>
            <person name="Normand P."/>
            <person name="Necsulea A."/>
            <person name="Daubin V."/>
            <person name="Medigue C."/>
            <person name="Adney W.S."/>
            <person name="Xu X.C."/>
            <person name="Lapidus A."/>
            <person name="Parales R.E."/>
            <person name="Detter C."/>
            <person name="Pujic P."/>
            <person name="Bruce D."/>
            <person name="Lavire C."/>
            <person name="Challacombe J.F."/>
            <person name="Brettin T.S."/>
            <person name="Berry A.M."/>
        </authorList>
    </citation>
    <scope>NUCLEOTIDE SEQUENCE [LARGE SCALE GENOMIC DNA]</scope>
    <source>
        <strain evidence="5">ATCC 43068 / DSM 8971 / 11B</strain>
    </source>
</reference>
<evidence type="ECO:0000313" key="4">
    <source>
        <dbReference type="EMBL" id="ABK51799.1"/>
    </source>
</evidence>
<dbReference type="KEGG" id="ace:Acel_0023"/>
<dbReference type="RefSeq" id="WP_011718863.1">
    <property type="nucleotide sequence ID" value="NC_008578.1"/>
</dbReference>
<dbReference type="AlphaFoldDB" id="A0LQT9"/>
<dbReference type="PANTHER" id="PTHR23308">
    <property type="entry name" value="NUCLEAR INHIBITOR OF PROTEIN PHOSPHATASE-1"/>
    <property type="match status" value="1"/>
</dbReference>
<dbReference type="InterPro" id="IPR000253">
    <property type="entry name" value="FHA_dom"/>
</dbReference>
<dbReference type="EMBL" id="CP000481">
    <property type="protein sequence ID" value="ABK51799.1"/>
    <property type="molecule type" value="Genomic_DNA"/>
</dbReference>
<dbReference type="STRING" id="351607.Acel_0023"/>
<proteinExistence type="predicted"/>
<dbReference type="InterPro" id="IPR008984">
    <property type="entry name" value="SMAD_FHA_dom_sf"/>
</dbReference>
<dbReference type="PROSITE" id="PS50006">
    <property type="entry name" value="FHA_DOMAIN"/>
    <property type="match status" value="1"/>
</dbReference>
<dbReference type="Pfam" id="PF00498">
    <property type="entry name" value="FHA"/>
    <property type="match status" value="1"/>
</dbReference>
<name>A0LQT9_ACIC1</name>
<feature type="transmembrane region" description="Helical" evidence="2">
    <location>
        <begin position="7"/>
        <end position="28"/>
    </location>
</feature>
<feature type="domain" description="FHA" evidence="3">
    <location>
        <begin position="81"/>
        <end position="130"/>
    </location>
</feature>
<dbReference type="OrthoDB" id="277520at2"/>
<dbReference type="HOGENOM" id="CLU_131367_0_0_11"/>
<dbReference type="SMART" id="SM00240">
    <property type="entry name" value="FHA"/>
    <property type="match status" value="1"/>
</dbReference>
<evidence type="ECO:0000256" key="2">
    <source>
        <dbReference type="SAM" id="Phobius"/>
    </source>
</evidence>
<gene>
    <name evidence="4" type="ordered locus">Acel_0023</name>
</gene>
<dbReference type="SUPFAM" id="SSF49879">
    <property type="entry name" value="SMAD/FHA domain"/>
    <property type="match status" value="1"/>
</dbReference>
<keyword evidence="2" id="KW-0812">Transmembrane</keyword>
<dbReference type="Gene3D" id="2.60.200.20">
    <property type="match status" value="1"/>
</dbReference>
<evidence type="ECO:0000256" key="1">
    <source>
        <dbReference type="ARBA" id="ARBA00022553"/>
    </source>
</evidence>
<dbReference type="InterPro" id="IPR050923">
    <property type="entry name" value="Cell_Proc_Reg/RNA_Proc"/>
</dbReference>
<dbReference type="eggNOG" id="COG1716">
    <property type="taxonomic scope" value="Bacteria"/>
</dbReference>
<protein>
    <submittedName>
        <fullName evidence="4">FHA domain containing protein</fullName>
    </submittedName>
</protein>
<dbReference type="Proteomes" id="UP000008221">
    <property type="component" value="Chromosome"/>
</dbReference>
<dbReference type="InParanoid" id="A0LQT9"/>
<evidence type="ECO:0000313" key="5">
    <source>
        <dbReference type="Proteomes" id="UP000008221"/>
    </source>
</evidence>
<organism evidence="4 5">
    <name type="scientific">Acidothermus cellulolyticus (strain ATCC 43068 / DSM 8971 / 11B)</name>
    <dbReference type="NCBI Taxonomy" id="351607"/>
    <lineage>
        <taxon>Bacteria</taxon>
        <taxon>Bacillati</taxon>
        <taxon>Actinomycetota</taxon>
        <taxon>Actinomycetes</taxon>
        <taxon>Acidothermales</taxon>
        <taxon>Acidothermaceae</taxon>
        <taxon>Acidothermus</taxon>
    </lineage>
</organism>
<sequence length="153" mass="16803">MSELSLFLLRVGFLALLWIFVIIAFGIVRSDLTVGATCRVGQPRPRKPARRQQTAGKGARKLVVVAGSLAGTSITLGTTPITIGRANDSTLVLTDEYASNRHARLFPRDGQWYVEDLGSTNGTFLDRVKVTQPMSVPLRTPIRIGKTVLELRR</sequence>